<evidence type="ECO:0000256" key="2">
    <source>
        <dbReference type="ARBA" id="ARBA00023008"/>
    </source>
</evidence>
<dbReference type="PROSITE" id="PS00497">
    <property type="entry name" value="TYROSINASE_1"/>
    <property type="match status" value="1"/>
</dbReference>
<feature type="compositionally biased region" description="Low complexity" evidence="3">
    <location>
        <begin position="556"/>
        <end position="586"/>
    </location>
</feature>
<dbReference type="GO" id="GO:0046872">
    <property type="term" value="F:metal ion binding"/>
    <property type="evidence" value="ECO:0007669"/>
    <property type="project" value="UniProtKB-KW"/>
</dbReference>
<dbReference type="InterPro" id="IPR002227">
    <property type="entry name" value="Tyrosinase_Cu-bd"/>
</dbReference>
<dbReference type="OrthoDB" id="6132182at2759"/>
<dbReference type="PRINTS" id="PR00092">
    <property type="entry name" value="TYROSINASE"/>
</dbReference>
<dbReference type="PANTHER" id="PTHR11474">
    <property type="entry name" value="TYROSINASE FAMILY MEMBER"/>
    <property type="match status" value="1"/>
</dbReference>
<feature type="region of interest" description="Disordered" evidence="3">
    <location>
        <begin position="549"/>
        <end position="631"/>
    </location>
</feature>
<sequence length="631" mass="69762">MLDLIPHFLVIDSLRLRGLQTMKLFLILSLALLALVSRLTEAQTCGSRLRKDWDMMTAAEKDTYRNALRAAMDSGAYIKFVEMHTEMMSEREAHRQCMFIYWHRYMLVAFENMLRGQGSQYACVTVPYFNWITASARVTSGACSSMGNCLAITRELGGWTSGTVRTLSINGINNSGRCVNVSPLDRFCQLTSTTGTACARCVPRSDWSTVRVPSSASYAAVRNQVFTGVNIGQMSPLVEQGCHNNVHANLASTMGTFASPADPIFWSHHAMVDLLHVIFHKCRVGTTRLTFEQKASHPVAWTSCNRRDSTVAFRPTDVVTMRTGERGINPIQASTDPRVGRFFTGVPNQFAGLMDTRDLGSSSYGYYIGGQVATMYTQCDASPTSRKLKETNSTSHPTMCGVAEDDGYDEDGNHYASQNNFPETDYTGQDDGHQDAVVVDNSGNPIDENTPRDAYVTEDSEKKVVDWYDQTLEALGGDSEENMADLERQACMFEHICLGGTKDYSPEFKETWQAKEPRCKTIVDAILSGIEKIKYESWREEMETVFGCPEPSFTNDTSSYSTGSWGSSVSGSLSSTDSGSWSTTVTDDVDNSNDTIHFPDALDDPEPTTDVSEDPQPITDDPDTATGTTWD</sequence>
<protein>
    <recommendedName>
        <fullName evidence="5 6">Tyrosinase copper-binding domain-containing protein</fullName>
    </recommendedName>
</protein>
<organism evidence="7 8">
    <name type="scientific">Phytophthora nicotianae P1976</name>
    <dbReference type="NCBI Taxonomy" id="1317066"/>
    <lineage>
        <taxon>Eukaryota</taxon>
        <taxon>Sar</taxon>
        <taxon>Stramenopiles</taxon>
        <taxon>Oomycota</taxon>
        <taxon>Peronosporomycetes</taxon>
        <taxon>Peronosporales</taxon>
        <taxon>Peronosporaceae</taxon>
        <taxon>Phytophthora</taxon>
    </lineage>
</organism>
<comment type="caution">
    <text evidence="7">The sequence shown here is derived from an EMBL/GenBank/DDBJ whole genome shotgun (WGS) entry which is preliminary data.</text>
</comment>
<evidence type="ECO:0000256" key="4">
    <source>
        <dbReference type="SAM" id="SignalP"/>
    </source>
</evidence>
<reference evidence="7 8" key="1">
    <citation type="submission" date="2013-11" db="EMBL/GenBank/DDBJ databases">
        <title>The Genome Sequence of Phytophthora parasitica P1976.</title>
        <authorList>
            <consortium name="The Broad Institute Genomics Platform"/>
            <person name="Russ C."/>
            <person name="Tyler B."/>
            <person name="Panabieres F."/>
            <person name="Shan W."/>
            <person name="Tripathy S."/>
            <person name="Grunwald N."/>
            <person name="Machado M."/>
            <person name="Johnson C.S."/>
            <person name="Walker B."/>
            <person name="Young S."/>
            <person name="Zeng Q."/>
            <person name="Gargeya S."/>
            <person name="Fitzgerald M."/>
            <person name="Haas B."/>
            <person name="Abouelleil A."/>
            <person name="Allen A.W."/>
            <person name="Alvarado L."/>
            <person name="Arachchi H.M."/>
            <person name="Berlin A.M."/>
            <person name="Chapman S.B."/>
            <person name="Gainer-Dewar J."/>
            <person name="Goldberg J."/>
            <person name="Griggs A."/>
            <person name="Gujja S."/>
            <person name="Hansen M."/>
            <person name="Howarth C."/>
            <person name="Imamovic A."/>
            <person name="Ireland A."/>
            <person name="Larimer J."/>
            <person name="McCowan C."/>
            <person name="Murphy C."/>
            <person name="Pearson M."/>
            <person name="Poon T.W."/>
            <person name="Priest M."/>
            <person name="Roberts A."/>
            <person name="Saif S."/>
            <person name="Shea T."/>
            <person name="Sisk P."/>
            <person name="Sykes S."/>
            <person name="Wortman J."/>
            <person name="Nusbaum C."/>
            <person name="Birren B."/>
        </authorList>
    </citation>
    <scope>NUCLEOTIDE SEQUENCE [LARGE SCALE GENOMIC DNA]</scope>
    <source>
        <strain evidence="7 8">P1976</strain>
    </source>
</reference>
<feature type="domain" description="Tyrosinase copper-binding" evidence="5">
    <location>
        <begin position="94"/>
        <end position="111"/>
    </location>
</feature>
<feature type="signal peptide" evidence="4">
    <location>
        <begin position="1"/>
        <end position="42"/>
    </location>
</feature>
<dbReference type="Gene3D" id="1.10.1280.10">
    <property type="entry name" value="Di-copper center containing domain from catechol oxidase"/>
    <property type="match status" value="1"/>
</dbReference>
<evidence type="ECO:0000256" key="1">
    <source>
        <dbReference type="ARBA" id="ARBA00022723"/>
    </source>
</evidence>
<feature type="domain" description="Tyrosinase copper-binding" evidence="6">
    <location>
        <begin position="262"/>
        <end position="273"/>
    </location>
</feature>
<proteinExistence type="predicted"/>
<dbReference type="PANTHER" id="PTHR11474:SF126">
    <property type="entry name" value="TYROSINASE-LIKE PROTEIN TYR-1-RELATED"/>
    <property type="match status" value="1"/>
</dbReference>
<evidence type="ECO:0000256" key="3">
    <source>
        <dbReference type="SAM" id="MobiDB-lite"/>
    </source>
</evidence>
<name>A0A080ZVS2_PHYNI</name>
<dbReference type="PROSITE" id="PS00498">
    <property type="entry name" value="TYROSINASE_2"/>
    <property type="match status" value="1"/>
</dbReference>
<keyword evidence="1" id="KW-0479">Metal-binding</keyword>
<feature type="compositionally biased region" description="Acidic residues" evidence="3">
    <location>
        <begin position="601"/>
        <end position="613"/>
    </location>
</feature>
<dbReference type="InterPro" id="IPR050316">
    <property type="entry name" value="Tyrosinase/Hemocyanin"/>
</dbReference>
<evidence type="ECO:0000313" key="7">
    <source>
        <dbReference type="EMBL" id="ETO70733.1"/>
    </source>
</evidence>
<gene>
    <name evidence="7" type="ORF">F444_12810</name>
</gene>
<accession>A0A080ZVS2</accession>
<dbReference type="GO" id="GO:0016491">
    <property type="term" value="F:oxidoreductase activity"/>
    <property type="evidence" value="ECO:0007669"/>
    <property type="project" value="InterPro"/>
</dbReference>
<dbReference type="AlphaFoldDB" id="A0A080ZVS2"/>
<dbReference type="Proteomes" id="UP000028582">
    <property type="component" value="Unassembled WGS sequence"/>
</dbReference>
<evidence type="ECO:0000259" key="6">
    <source>
        <dbReference type="PROSITE" id="PS00498"/>
    </source>
</evidence>
<evidence type="ECO:0000313" key="8">
    <source>
        <dbReference type="Proteomes" id="UP000028582"/>
    </source>
</evidence>
<dbReference type="SUPFAM" id="SSF48056">
    <property type="entry name" value="Di-copper centre-containing domain"/>
    <property type="match status" value="1"/>
</dbReference>
<dbReference type="EMBL" id="ANJA01002277">
    <property type="protein sequence ID" value="ETO70733.1"/>
    <property type="molecule type" value="Genomic_DNA"/>
</dbReference>
<feature type="chain" id="PRO_5001753396" description="Tyrosinase copper-binding domain-containing protein" evidence="4">
    <location>
        <begin position="43"/>
        <end position="631"/>
    </location>
</feature>
<dbReference type="InterPro" id="IPR008922">
    <property type="entry name" value="Di-copper_centre_dom_sf"/>
</dbReference>
<evidence type="ECO:0000259" key="5">
    <source>
        <dbReference type="PROSITE" id="PS00497"/>
    </source>
</evidence>
<dbReference type="Pfam" id="PF00264">
    <property type="entry name" value="Tyrosinase"/>
    <property type="match status" value="1"/>
</dbReference>
<keyword evidence="4" id="KW-0732">Signal</keyword>
<keyword evidence="2" id="KW-0186">Copper</keyword>